<dbReference type="AlphaFoldDB" id="A3P2S2"/>
<evidence type="ECO:0000256" key="1">
    <source>
        <dbReference type="SAM" id="MobiDB-lite"/>
    </source>
</evidence>
<evidence type="ECO:0000313" key="2">
    <source>
        <dbReference type="EMBL" id="ABN92889.1"/>
    </source>
</evidence>
<feature type="region of interest" description="Disordered" evidence="1">
    <location>
        <begin position="1"/>
        <end position="23"/>
    </location>
</feature>
<sequence length="47" mass="5141">MMSDPNEMAGLSVSAKRAARTGRARLDPTRRTIAFAYAPVLNVCRAF</sequence>
<gene>
    <name evidence="2" type="ordered locus">BURPS1106A_A0595</name>
</gene>
<dbReference type="HOGENOM" id="CLU_3165616_0_0_4"/>
<dbReference type="EMBL" id="CP000573">
    <property type="protein sequence ID" value="ABN92889.1"/>
    <property type="molecule type" value="Genomic_DNA"/>
</dbReference>
<evidence type="ECO:0000313" key="3">
    <source>
        <dbReference type="Proteomes" id="UP000006738"/>
    </source>
</evidence>
<organism evidence="2 3">
    <name type="scientific">Burkholderia pseudomallei (strain 1106a)</name>
    <dbReference type="NCBI Taxonomy" id="357348"/>
    <lineage>
        <taxon>Bacteria</taxon>
        <taxon>Pseudomonadati</taxon>
        <taxon>Pseudomonadota</taxon>
        <taxon>Betaproteobacteria</taxon>
        <taxon>Burkholderiales</taxon>
        <taxon>Burkholderiaceae</taxon>
        <taxon>Burkholderia</taxon>
        <taxon>pseudomallei group</taxon>
    </lineage>
</organism>
<proteinExistence type="predicted"/>
<name>A3P2S2_BURP0</name>
<protein>
    <submittedName>
        <fullName evidence="2">Uncharacterized protein</fullName>
    </submittedName>
</protein>
<accession>A3P2S2</accession>
<dbReference type="Proteomes" id="UP000006738">
    <property type="component" value="Chromosome II"/>
</dbReference>
<reference evidence="3" key="1">
    <citation type="submission" date="2007-02" db="EMBL/GenBank/DDBJ databases">
        <authorList>
            <person name="DeShazer D."/>
            <person name="Woods D.E."/>
            <person name="Nierman W.C."/>
        </authorList>
    </citation>
    <scope>NUCLEOTIDE SEQUENCE [LARGE SCALE GENOMIC DNA]</scope>
    <source>
        <strain evidence="3">1106a</strain>
    </source>
</reference>
<dbReference type="KEGG" id="bpl:BURPS1106A_A0595"/>